<feature type="region of interest" description="Disordered" evidence="1">
    <location>
        <begin position="49"/>
        <end position="77"/>
    </location>
</feature>
<feature type="region of interest" description="Disordered" evidence="1">
    <location>
        <begin position="164"/>
        <end position="283"/>
    </location>
</feature>
<feature type="compositionally biased region" description="Polar residues" evidence="1">
    <location>
        <begin position="226"/>
        <end position="248"/>
    </location>
</feature>
<proteinExistence type="predicted"/>
<dbReference type="AlphaFoldDB" id="A0A369JZ03"/>
<protein>
    <submittedName>
        <fullName evidence="2">Uncharacterized protein</fullName>
    </submittedName>
</protein>
<name>A0A369JZ03_HYPMA</name>
<dbReference type="InParanoid" id="A0A369JZ03"/>
<dbReference type="Proteomes" id="UP000076154">
    <property type="component" value="Unassembled WGS sequence"/>
</dbReference>
<feature type="compositionally biased region" description="Low complexity" evidence="1">
    <location>
        <begin position="194"/>
        <end position="217"/>
    </location>
</feature>
<evidence type="ECO:0000256" key="1">
    <source>
        <dbReference type="SAM" id="MobiDB-lite"/>
    </source>
</evidence>
<comment type="caution">
    <text evidence="2">The sequence shown here is derived from an EMBL/GenBank/DDBJ whole genome shotgun (WGS) entry which is preliminary data.</text>
</comment>
<organism evidence="2 3">
    <name type="scientific">Hypsizygus marmoreus</name>
    <name type="common">White beech mushroom</name>
    <name type="synonym">Agaricus marmoreus</name>
    <dbReference type="NCBI Taxonomy" id="39966"/>
    <lineage>
        <taxon>Eukaryota</taxon>
        <taxon>Fungi</taxon>
        <taxon>Dikarya</taxon>
        <taxon>Basidiomycota</taxon>
        <taxon>Agaricomycotina</taxon>
        <taxon>Agaricomycetes</taxon>
        <taxon>Agaricomycetidae</taxon>
        <taxon>Agaricales</taxon>
        <taxon>Tricholomatineae</taxon>
        <taxon>Lyophyllaceae</taxon>
        <taxon>Hypsizygus</taxon>
    </lineage>
</organism>
<accession>A0A369JZ03</accession>
<evidence type="ECO:0000313" key="3">
    <source>
        <dbReference type="Proteomes" id="UP000076154"/>
    </source>
</evidence>
<evidence type="ECO:0000313" key="2">
    <source>
        <dbReference type="EMBL" id="RDB25585.1"/>
    </source>
</evidence>
<keyword evidence="3" id="KW-1185">Reference proteome</keyword>
<dbReference type="EMBL" id="LUEZ02000040">
    <property type="protein sequence ID" value="RDB25585.1"/>
    <property type="molecule type" value="Genomic_DNA"/>
</dbReference>
<sequence>MQGHLENYAGNVASKGEQVGGGPYNLRRNVKVTGVAEDWLKRVALNHAEASPAEASEETTNNGGGAAPPRPSPDVQIDPALLTESIASGRSWAPALSSNTVSSNPVARGNIVTQYSYPVQCPPQTYSFPPQHSHVQAAFTHGIYPHPYFSSQSQPPIIPFYHDPLDRGQWDTQSHLGPDPTHEIVAPLGGMRTASQPPSSSSMAEPPAAVHDAAAPPSSDVISVKQPLSESGGTAPPSSDDPSVNHPLSESGDGSWGCNDSDFVLDTPSQKGRRSKETDTRMHSGFRGANQHFVLLGKETGLSPRMLIWLFVQSHAPKPAKHHSL</sequence>
<gene>
    <name evidence="2" type="ORF">Hypma_006946</name>
</gene>
<feature type="region of interest" description="Disordered" evidence="1">
    <location>
        <begin position="1"/>
        <end position="21"/>
    </location>
</feature>
<reference evidence="2" key="1">
    <citation type="submission" date="2018-04" db="EMBL/GenBank/DDBJ databases">
        <title>Whole genome sequencing of Hypsizygus marmoreus.</title>
        <authorList>
            <person name="Choi I.-G."/>
            <person name="Min B."/>
            <person name="Kim J.-G."/>
            <person name="Kim S."/>
            <person name="Oh Y.-L."/>
            <person name="Kong W.-S."/>
            <person name="Park H."/>
            <person name="Jeong J."/>
            <person name="Song E.-S."/>
        </authorList>
    </citation>
    <scope>NUCLEOTIDE SEQUENCE [LARGE SCALE GENOMIC DNA]</scope>
    <source>
        <strain evidence="2">51987-8</strain>
    </source>
</reference>